<dbReference type="AlphaFoldDB" id="A0A316FRD6"/>
<dbReference type="OrthoDB" id="5405293at2"/>
<protein>
    <submittedName>
        <fullName evidence="1">Citrate synthase</fullName>
    </submittedName>
</protein>
<evidence type="ECO:0000313" key="2">
    <source>
        <dbReference type="Proteomes" id="UP000245790"/>
    </source>
</evidence>
<proteinExistence type="predicted"/>
<dbReference type="Proteomes" id="UP000245790">
    <property type="component" value="Unassembled WGS sequence"/>
</dbReference>
<dbReference type="InterPro" id="IPR036969">
    <property type="entry name" value="Citrate_synthase_sf"/>
</dbReference>
<evidence type="ECO:0000313" key="1">
    <source>
        <dbReference type="EMBL" id="PWK50732.1"/>
    </source>
</evidence>
<reference evidence="1 2" key="1">
    <citation type="submission" date="2018-05" db="EMBL/GenBank/DDBJ databases">
        <title>Genomic Encyclopedia of Type Strains, Phase IV (KMG-IV): sequencing the most valuable type-strain genomes for metagenomic binning, comparative biology and taxonomic classification.</title>
        <authorList>
            <person name="Goeker M."/>
        </authorList>
    </citation>
    <scope>NUCLEOTIDE SEQUENCE [LARGE SCALE GENOMIC DNA]</scope>
    <source>
        <strain evidence="1 2">DSM 25350</strain>
    </source>
</reference>
<name>A0A316FRD6_9GAMM</name>
<dbReference type="GO" id="GO:0046912">
    <property type="term" value="F:acyltransferase activity, acyl groups converted into alkyl on transfer"/>
    <property type="evidence" value="ECO:0007669"/>
    <property type="project" value="InterPro"/>
</dbReference>
<sequence length="263" mass="29827">MRFKPLSSYENNVQTKVGLSFLSERVVFRGKDLHFELKDYDWFKFFLFGITGKEFTRQELEVLGFIWLSTSYPDARIWCNRIAALAGSARTTITLGLSASMAVTEAELYGVKPTKCAIDFLIRANKQVKKGISIDRLVDNELSSRGMIYGYGRPLVREDERIPHVIKYANERGFGKGEHLKLALEIEQCLISLKNVGMNIAAVYAGLAADMGFDANEFHRFCTLLVFGGMPPCFIEQEEKPPGSFLPIRCSSIIYQGPNKRRW</sequence>
<gene>
    <name evidence="1" type="ORF">C8D97_10619</name>
</gene>
<organism evidence="1 2">
    <name type="scientific">Pleionea mediterranea</name>
    <dbReference type="NCBI Taxonomy" id="523701"/>
    <lineage>
        <taxon>Bacteria</taxon>
        <taxon>Pseudomonadati</taxon>
        <taxon>Pseudomonadota</taxon>
        <taxon>Gammaproteobacteria</taxon>
        <taxon>Oceanospirillales</taxon>
        <taxon>Pleioneaceae</taxon>
        <taxon>Pleionea</taxon>
    </lineage>
</organism>
<dbReference type="RefSeq" id="WP_109763399.1">
    <property type="nucleotide sequence ID" value="NZ_QGGU01000006.1"/>
</dbReference>
<keyword evidence="2" id="KW-1185">Reference proteome</keyword>
<dbReference type="EMBL" id="QGGU01000006">
    <property type="protein sequence ID" value="PWK50732.1"/>
    <property type="molecule type" value="Genomic_DNA"/>
</dbReference>
<dbReference type="SUPFAM" id="SSF48256">
    <property type="entry name" value="Citrate synthase"/>
    <property type="match status" value="1"/>
</dbReference>
<accession>A0A316FRD6</accession>
<comment type="caution">
    <text evidence="1">The sequence shown here is derived from an EMBL/GenBank/DDBJ whole genome shotgun (WGS) entry which is preliminary data.</text>
</comment>